<evidence type="ECO:0000313" key="6">
    <source>
        <dbReference type="Proteomes" id="UP000256478"/>
    </source>
</evidence>
<evidence type="ECO:0000256" key="2">
    <source>
        <dbReference type="ARBA" id="ARBA00022840"/>
    </source>
</evidence>
<dbReference type="PANTHER" id="PTHR43384:SF6">
    <property type="entry name" value="SEPTUM SITE-DETERMINING PROTEIN MIND HOMOLOG, CHLOROPLASTIC"/>
    <property type="match status" value="1"/>
</dbReference>
<dbReference type="InterPro" id="IPR011006">
    <property type="entry name" value="CheY-like_superfamily"/>
</dbReference>
<proteinExistence type="predicted"/>
<dbReference type="SUPFAM" id="SSF52172">
    <property type="entry name" value="CheY-like"/>
    <property type="match status" value="1"/>
</dbReference>
<evidence type="ECO:0000256" key="3">
    <source>
        <dbReference type="PROSITE-ProRule" id="PRU00169"/>
    </source>
</evidence>
<dbReference type="Gene3D" id="3.40.50.300">
    <property type="entry name" value="P-loop containing nucleotide triphosphate hydrolases"/>
    <property type="match status" value="1"/>
</dbReference>
<dbReference type="GO" id="GO:0000160">
    <property type="term" value="P:phosphorelay signal transduction system"/>
    <property type="evidence" value="ECO:0007669"/>
    <property type="project" value="InterPro"/>
</dbReference>
<organism evidence="5 6">
    <name type="scientific">Thalassotalea euphylliae</name>
    <dbReference type="NCBI Taxonomy" id="1655234"/>
    <lineage>
        <taxon>Bacteria</taxon>
        <taxon>Pseudomonadati</taxon>
        <taxon>Pseudomonadota</taxon>
        <taxon>Gammaproteobacteria</taxon>
        <taxon>Alteromonadales</taxon>
        <taxon>Colwelliaceae</taxon>
        <taxon>Thalassotalea</taxon>
    </lineage>
</organism>
<protein>
    <submittedName>
        <fullName evidence="5">Response regulator</fullName>
    </submittedName>
</protein>
<keyword evidence="3" id="KW-0597">Phosphoprotein</keyword>
<dbReference type="SUPFAM" id="SSF52540">
    <property type="entry name" value="P-loop containing nucleoside triphosphate hydrolases"/>
    <property type="match status" value="1"/>
</dbReference>
<dbReference type="PROSITE" id="PS50110">
    <property type="entry name" value="RESPONSE_REGULATORY"/>
    <property type="match status" value="1"/>
</dbReference>
<dbReference type="AlphaFoldDB" id="A0A3E0TMY8"/>
<dbReference type="InterPro" id="IPR027417">
    <property type="entry name" value="P-loop_NTPase"/>
</dbReference>
<dbReference type="GO" id="GO:0051782">
    <property type="term" value="P:negative regulation of cell division"/>
    <property type="evidence" value="ECO:0007669"/>
    <property type="project" value="TreeGrafter"/>
</dbReference>
<dbReference type="GO" id="GO:0005524">
    <property type="term" value="F:ATP binding"/>
    <property type="evidence" value="ECO:0007669"/>
    <property type="project" value="UniProtKB-KW"/>
</dbReference>
<dbReference type="InterPro" id="IPR001789">
    <property type="entry name" value="Sig_transdc_resp-reg_receiver"/>
</dbReference>
<dbReference type="PANTHER" id="PTHR43384">
    <property type="entry name" value="SEPTUM SITE-DETERMINING PROTEIN MIND HOMOLOG, CHLOROPLASTIC-RELATED"/>
    <property type="match status" value="1"/>
</dbReference>
<evidence type="ECO:0000259" key="4">
    <source>
        <dbReference type="PROSITE" id="PS50110"/>
    </source>
</evidence>
<evidence type="ECO:0000313" key="5">
    <source>
        <dbReference type="EMBL" id="REL25951.1"/>
    </source>
</evidence>
<sequence>MSVTHQTFTHVAQESASTAEQSVASKEQAMASNIELLAFIDDQTSLLAIEKLLASYALLASDKSKVLAGNLNSAVQYLSQQASPQVLLVDISAERDPLTRMSELANVCQPDTRVILLGTDNSIDLYRAFKNLGIDDYLTKPINHQQLADVIGQAFGQASSKERSAQQLVFTGCGGGVGVSTLVANISRGLAAKGAQTLAADLNSYGGDLDLLLGANAGFGLMNLLSGQQQVDKLFIERSCSQVAERLFLLKSLSQQQTFDASSYQRLAKQLGQHYNYLVWDLASQLFAVPGMLDVWLAADTKVLVCQPSLAGLRQAKAILNLTSDRQYGQRLILVLNYIHPHKEIMLSVEEMTRQLGQPFDHILPYAPKAVTQAADLGSSLLTANNPFSRALAELLADIWGQGQVAKPSLLARLRKRF</sequence>
<comment type="caution">
    <text evidence="5">The sequence shown here is derived from an EMBL/GenBank/DDBJ whole genome shotgun (WGS) entry which is preliminary data.</text>
</comment>
<feature type="domain" description="Response regulatory" evidence="4">
    <location>
        <begin position="35"/>
        <end position="155"/>
    </location>
</feature>
<dbReference type="CDD" id="cd00156">
    <property type="entry name" value="REC"/>
    <property type="match status" value="1"/>
</dbReference>
<accession>A0A3E0TMY8</accession>
<dbReference type="InterPro" id="IPR050625">
    <property type="entry name" value="ParA/MinD_ATPase"/>
</dbReference>
<dbReference type="EMBL" id="QUOU01000001">
    <property type="protein sequence ID" value="REL25951.1"/>
    <property type="molecule type" value="Genomic_DNA"/>
</dbReference>
<keyword evidence="2" id="KW-0067">ATP-binding</keyword>
<dbReference type="Gene3D" id="3.40.50.2300">
    <property type="match status" value="1"/>
</dbReference>
<name>A0A3E0TMY8_9GAMM</name>
<dbReference type="GO" id="GO:0009898">
    <property type="term" value="C:cytoplasmic side of plasma membrane"/>
    <property type="evidence" value="ECO:0007669"/>
    <property type="project" value="TreeGrafter"/>
</dbReference>
<dbReference type="GO" id="GO:0016887">
    <property type="term" value="F:ATP hydrolysis activity"/>
    <property type="evidence" value="ECO:0007669"/>
    <property type="project" value="TreeGrafter"/>
</dbReference>
<evidence type="ECO:0000256" key="1">
    <source>
        <dbReference type="ARBA" id="ARBA00022741"/>
    </source>
</evidence>
<feature type="modified residue" description="4-aspartylphosphate" evidence="3">
    <location>
        <position position="90"/>
    </location>
</feature>
<dbReference type="RefSeq" id="WP_116007073.1">
    <property type="nucleotide sequence ID" value="NZ_QUOU01000001.1"/>
</dbReference>
<reference evidence="5 6" key="1">
    <citation type="submission" date="2018-08" db="EMBL/GenBank/DDBJ databases">
        <title>Thalassotalea euphylliae genome.</title>
        <authorList>
            <person name="Summers S."/>
            <person name="Rice S.A."/>
            <person name="Freckelton M.L."/>
            <person name="Nedved B.T."/>
            <person name="Hadfield M.G."/>
        </authorList>
    </citation>
    <scope>NUCLEOTIDE SEQUENCE [LARGE SCALE GENOMIC DNA]</scope>
    <source>
        <strain evidence="5 6">H1</strain>
    </source>
</reference>
<dbReference type="GO" id="GO:0005829">
    <property type="term" value="C:cytosol"/>
    <property type="evidence" value="ECO:0007669"/>
    <property type="project" value="TreeGrafter"/>
</dbReference>
<dbReference type="OrthoDB" id="9811749at2"/>
<gene>
    <name evidence="5" type="ORF">DXX93_04825</name>
</gene>
<keyword evidence="1" id="KW-0547">Nucleotide-binding</keyword>
<dbReference type="Proteomes" id="UP000256478">
    <property type="component" value="Unassembled WGS sequence"/>
</dbReference>